<dbReference type="AlphaFoldDB" id="A0A3B0WI17"/>
<proteinExistence type="predicted"/>
<reference evidence="1" key="1">
    <citation type="submission" date="2018-06" db="EMBL/GenBank/DDBJ databases">
        <authorList>
            <person name="Zhirakovskaya E."/>
        </authorList>
    </citation>
    <scope>NUCLEOTIDE SEQUENCE</scope>
</reference>
<accession>A0A3B0WI17</accession>
<protein>
    <submittedName>
        <fullName evidence="1">Uncharacterized protein</fullName>
    </submittedName>
</protein>
<dbReference type="EMBL" id="UOFF01000102">
    <property type="protein sequence ID" value="VAW55668.1"/>
    <property type="molecule type" value="Genomic_DNA"/>
</dbReference>
<feature type="non-terminal residue" evidence="1">
    <location>
        <position position="1"/>
    </location>
</feature>
<name>A0A3B0WI17_9ZZZZ</name>
<evidence type="ECO:0000313" key="1">
    <source>
        <dbReference type="EMBL" id="VAW55668.1"/>
    </source>
</evidence>
<sequence>SDDRLLELAQILNILDDTQHQMSKENLLGIANGLLGRK</sequence>
<gene>
    <name evidence="1" type="ORF">MNBD_GAMMA07-1746</name>
</gene>
<organism evidence="1">
    <name type="scientific">hydrothermal vent metagenome</name>
    <dbReference type="NCBI Taxonomy" id="652676"/>
    <lineage>
        <taxon>unclassified sequences</taxon>
        <taxon>metagenomes</taxon>
        <taxon>ecological metagenomes</taxon>
    </lineage>
</organism>